<dbReference type="SMART" id="SM00419">
    <property type="entry name" value="HTH_CRP"/>
    <property type="match status" value="1"/>
</dbReference>
<accession>A0ABM8IJF9</accession>
<dbReference type="SUPFAM" id="SSF46785">
    <property type="entry name" value="Winged helix' DNA-binding domain"/>
    <property type="match status" value="1"/>
</dbReference>
<evidence type="ECO:0000256" key="1">
    <source>
        <dbReference type="ARBA" id="ARBA00023015"/>
    </source>
</evidence>
<dbReference type="PROSITE" id="PS51063">
    <property type="entry name" value="HTH_CRP_2"/>
    <property type="match status" value="1"/>
</dbReference>
<evidence type="ECO:0000313" key="6">
    <source>
        <dbReference type="EMBL" id="BEH90941.1"/>
    </source>
</evidence>
<dbReference type="PRINTS" id="PR00034">
    <property type="entry name" value="HTHCRP"/>
</dbReference>
<evidence type="ECO:0000256" key="3">
    <source>
        <dbReference type="ARBA" id="ARBA00023163"/>
    </source>
</evidence>
<feature type="domain" description="Cyclic nucleotide-binding" evidence="4">
    <location>
        <begin position="17"/>
        <end position="137"/>
    </location>
</feature>
<dbReference type="EMBL" id="AP028127">
    <property type="protein sequence ID" value="BEH90941.1"/>
    <property type="molecule type" value="Genomic_DNA"/>
</dbReference>
<dbReference type="InterPro" id="IPR014710">
    <property type="entry name" value="RmlC-like_jellyroll"/>
</dbReference>
<keyword evidence="3" id="KW-0804">Transcription</keyword>
<dbReference type="PROSITE" id="PS50042">
    <property type="entry name" value="CNMP_BINDING_3"/>
    <property type="match status" value="1"/>
</dbReference>
<dbReference type="Gene3D" id="2.60.120.10">
    <property type="entry name" value="Jelly Rolls"/>
    <property type="match status" value="1"/>
</dbReference>
<organism evidence="6 7">
    <name type="scientific">Turicibacter faecis</name>
    <dbReference type="NCBI Taxonomy" id="2963365"/>
    <lineage>
        <taxon>Bacteria</taxon>
        <taxon>Bacillati</taxon>
        <taxon>Bacillota</taxon>
        <taxon>Erysipelotrichia</taxon>
        <taxon>Erysipelotrichales</taxon>
        <taxon>Turicibacteraceae</taxon>
        <taxon>Turicibacter</taxon>
    </lineage>
</organism>
<dbReference type="CDD" id="cd00092">
    <property type="entry name" value="HTH_CRP"/>
    <property type="match status" value="1"/>
</dbReference>
<keyword evidence="1" id="KW-0805">Transcription regulation</keyword>
<evidence type="ECO:0000256" key="2">
    <source>
        <dbReference type="ARBA" id="ARBA00023125"/>
    </source>
</evidence>
<evidence type="ECO:0000259" key="5">
    <source>
        <dbReference type="PROSITE" id="PS51063"/>
    </source>
</evidence>
<reference evidence="6" key="1">
    <citation type="journal article" date="2024" name="Int. J. Syst. Evol. Microbiol.">
        <title>Turicibacter faecis sp. nov., isolated from faeces of heart failure mouse model.</title>
        <authorList>
            <person name="Imamura Y."/>
            <person name="Motooka D."/>
            <person name="Nakajima Y."/>
            <person name="Ito S."/>
            <person name="Kitakaze M."/>
            <person name="Iida T."/>
            <person name="Nakamura S."/>
        </authorList>
    </citation>
    <scope>NUCLEOTIDE SEQUENCE</scope>
    <source>
        <strain evidence="6">TC023</strain>
    </source>
</reference>
<proteinExistence type="predicted"/>
<dbReference type="SUPFAM" id="SSF51206">
    <property type="entry name" value="cAMP-binding domain-like"/>
    <property type="match status" value="1"/>
</dbReference>
<dbReference type="SMART" id="SM00100">
    <property type="entry name" value="cNMP"/>
    <property type="match status" value="1"/>
</dbReference>
<evidence type="ECO:0000313" key="7">
    <source>
        <dbReference type="Proteomes" id="UP001432099"/>
    </source>
</evidence>
<dbReference type="PANTHER" id="PTHR24567">
    <property type="entry name" value="CRP FAMILY TRANSCRIPTIONAL REGULATORY PROTEIN"/>
    <property type="match status" value="1"/>
</dbReference>
<evidence type="ECO:0000259" key="4">
    <source>
        <dbReference type="PROSITE" id="PS50042"/>
    </source>
</evidence>
<dbReference type="Pfam" id="PF13545">
    <property type="entry name" value="HTH_Crp_2"/>
    <property type="match status" value="1"/>
</dbReference>
<dbReference type="InterPro" id="IPR036390">
    <property type="entry name" value="WH_DNA-bd_sf"/>
</dbReference>
<dbReference type="InterPro" id="IPR012318">
    <property type="entry name" value="HTH_CRP"/>
</dbReference>
<dbReference type="InterPro" id="IPR036388">
    <property type="entry name" value="WH-like_DNA-bd_sf"/>
</dbReference>
<keyword evidence="7" id="KW-1185">Reference proteome</keyword>
<dbReference type="InterPro" id="IPR000595">
    <property type="entry name" value="cNMP-bd_dom"/>
</dbReference>
<name>A0ABM8IJF9_9FIRM</name>
<dbReference type="PANTHER" id="PTHR24567:SF28">
    <property type="entry name" value="LISTERIOLYSIN REGULATORY PROTEIN"/>
    <property type="match status" value="1"/>
</dbReference>
<dbReference type="Gene3D" id="1.10.10.10">
    <property type="entry name" value="Winged helix-like DNA-binding domain superfamily/Winged helix DNA-binding domain"/>
    <property type="match status" value="1"/>
</dbReference>
<dbReference type="Pfam" id="PF00027">
    <property type="entry name" value="cNMP_binding"/>
    <property type="match status" value="1"/>
</dbReference>
<dbReference type="Proteomes" id="UP001432099">
    <property type="component" value="Chromosome"/>
</dbReference>
<keyword evidence="2" id="KW-0238">DNA-binding</keyword>
<sequence length="231" mass="26621">MSCTCGVGQSCTYKVPIFQAFNCEETKALLKVIKRKTYQKGEMVFREGEPADTLWIVNEGKLKIFNYTKDGKEQILHLLGEGDFWGELQLFQDTTFNCYAKAIEDCRFCLITKQHFQQLMLKKPEMSLKVLEVLSQRLIHLEQLTLMLSNQDPESKLAYLLLELAKKEGVQVGSKMVIRLPFTREEVANYTGLTRETVSRKLHQLSEKGIINIIGHRKIEILDVAYLKDLL</sequence>
<dbReference type="RefSeq" id="WP_338618023.1">
    <property type="nucleotide sequence ID" value="NZ_AP028127.1"/>
</dbReference>
<dbReference type="InterPro" id="IPR050397">
    <property type="entry name" value="Env_Response_Regulators"/>
</dbReference>
<dbReference type="CDD" id="cd00038">
    <property type="entry name" value="CAP_ED"/>
    <property type="match status" value="1"/>
</dbReference>
<dbReference type="InterPro" id="IPR018490">
    <property type="entry name" value="cNMP-bd_dom_sf"/>
</dbReference>
<protein>
    <submittedName>
        <fullName evidence="6">Crp/Fnr family transcriptional regulator</fullName>
    </submittedName>
</protein>
<gene>
    <name evidence="6" type="ORF">T23_10430</name>
</gene>
<feature type="domain" description="HTH crp-type" evidence="5">
    <location>
        <begin position="151"/>
        <end position="225"/>
    </location>
</feature>